<keyword evidence="2" id="KW-0677">Repeat</keyword>
<reference evidence="5" key="2">
    <citation type="submission" date="2025-08" db="UniProtKB">
        <authorList>
            <consortium name="RefSeq"/>
        </authorList>
    </citation>
    <scope>IDENTIFICATION</scope>
    <source>
        <strain evidence="5">14028-0561.14</strain>
        <tissue evidence="5">Whole fly</tissue>
    </source>
</reference>
<dbReference type="Gene3D" id="3.80.10.10">
    <property type="entry name" value="Ribonuclease Inhibitor"/>
    <property type="match status" value="2"/>
</dbReference>
<dbReference type="Proteomes" id="UP001652661">
    <property type="component" value="Chromosome 2L"/>
</dbReference>
<dbReference type="InterPro" id="IPR032675">
    <property type="entry name" value="LRR_dom_sf"/>
</dbReference>
<dbReference type="PROSITE" id="PS51450">
    <property type="entry name" value="LRR"/>
    <property type="match status" value="4"/>
</dbReference>
<evidence type="ECO:0000256" key="1">
    <source>
        <dbReference type="ARBA" id="ARBA00022614"/>
    </source>
</evidence>
<reference evidence="4" key="1">
    <citation type="submission" date="2025-05" db="UniProtKB">
        <authorList>
            <consortium name="RefSeq"/>
        </authorList>
    </citation>
    <scope>NUCLEOTIDE SEQUENCE [LARGE SCALE GENOMIC DNA]</scope>
    <source>
        <strain evidence="4">14028-0561.14</strain>
    </source>
</reference>
<dbReference type="SUPFAM" id="SSF52058">
    <property type="entry name" value="L domain-like"/>
    <property type="match status" value="1"/>
</dbReference>
<proteinExistence type="predicted"/>
<dbReference type="InterPro" id="IPR001611">
    <property type="entry name" value="Leu-rich_rpt"/>
</dbReference>
<dbReference type="SMART" id="SM00369">
    <property type="entry name" value="LRR_TYP"/>
    <property type="match status" value="5"/>
</dbReference>
<dbReference type="PANTHER" id="PTHR45712">
    <property type="entry name" value="AGAP008170-PA"/>
    <property type="match status" value="1"/>
</dbReference>
<feature type="chain" id="PRO_5028371913" evidence="3">
    <location>
        <begin position="17"/>
        <end position="433"/>
    </location>
</feature>
<keyword evidence="4" id="KW-1185">Reference proteome</keyword>
<dbReference type="OrthoDB" id="2013775at2759"/>
<feature type="signal peptide" evidence="3">
    <location>
        <begin position="1"/>
        <end position="16"/>
    </location>
</feature>
<dbReference type="PANTHER" id="PTHR45712:SF22">
    <property type="entry name" value="INSULIN-LIKE GROWTH FACTOR-BINDING PROTEIN COMPLEX ACID LABILE SUBUNIT"/>
    <property type="match status" value="1"/>
</dbReference>
<gene>
    <name evidence="5" type="primary">LOC108079535</name>
</gene>
<dbReference type="AlphaFoldDB" id="A0A6P4ILP3"/>
<dbReference type="InterPro" id="IPR003591">
    <property type="entry name" value="Leu-rich_rpt_typical-subtyp"/>
</dbReference>
<dbReference type="Pfam" id="PF13855">
    <property type="entry name" value="LRR_8"/>
    <property type="match status" value="2"/>
</dbReference>
<dbReference type="InterPro" id="IPR050333">
    <property type="entry name" value="SLRP"/>
</dbReference>
<protein>
    <submittedName>
        <fullName evidence="5">Biglycan-like</fullName>
    </submittedName>
</protein>
<evidence type="ECO:0000313" key="4">
    <source>
        <dbReference type="Proteomes" id="UP001652661"/>
    </source>
</evidence>
<evidence type="ECO:0000256" key="3">
    <source>
        <dbReference type="SAM" id="SignalP"/>
    </source>
</evidence>
<evidence type="ECO:0000313" key="5">
    <source>
        <dbReference type="RefSeq" id="XP_017029360.1"/>
    </source>
</evidence>
<organism evidence="4 5">
    <name type="scientific">Drosophila kikkawai</name>
    <name type="common">Fruit fly</name>
    <dbReference type="NCBI Taxonomy" id="30033"/>
    <lineage>
        <taxon>Eukaryota</taxon>
        <taxon>Metazoa</taxon>
        <taxon>Ecdysozoa</taxon>
        <taxon>Arthropoda</taxon>
        <taxon>Hexapoda</taxon>
        <taxon>Insecta</taxon>
        <taxon>Pterygota</taxon>
        <taxon>Neoptera</taxon>
        <taxon>Endopterygota</taxon>
        <taxon>Diptera</taxon>
        <taxon>Brachycera</taxon>
        <taxon>Muscomorpha</taxon>
        <taxon>Ephydroidea</taxon>
        <taxon>Drosophilidae</taxon>
        <taxon>Drosophila</taxon>
        <taxon>Sophophora</taxon>
    </lineage>
</organism>
<sequence length="433" mass="50243">MKILYLLILIAIPTWGWTPLRSLCSGLYCKLSLENRKLDYYSPATNIVHLELSSCQDSDLKTVLLTPRLRWLTVLHCEGNFSTTHLEAPPNLDILRLRLGNVTDLPILANISKLEKLDLRRNNIVQLANKTFQGLTNLRELNLQDNLIRELPEKVFHPLKKLLYLDLSRNQISQLSETFLPRDIEMIELNLRENPLTKLEFAIFVHPKSIDFIDLTNCQEMRGQLSLPFKIYTLNLEFSGVESTHTFWLAELKAANSKVNDMSMMPHLKVLDLRGTNLTWLRANEILRRYITLEIVDLSNNFIRFIPSEDHQSVWPTFKKLNLSRNGLWDLPVNCPLFGVQLTSLDVSYNRLNRIDMATFEGAYDLESLFLQGNQLCNFEYRSEKLYNLKELAVYDNDFDGSYCREMEGYFGNSSLILHRSSRGYACLKPEEN</sequence>
<evidence type="ECO:0000256" key="2">
    <source>
        <dbReference type="ARBA" id="ARBA00022737"/>
    </source>
</evidence>
<name>A0A6P4ILP3_DROKI</name>
<dbReference type="RefSeq" id="XP_017029360.1">
    <property type="nucleotide sequence ID" value="XM_017173871.1"/>
</dbReference>
<keyword evidence="1" id="KW-0433">Leucine-rich repeat</keyword>
<accession>A0A6P4ILP3</accession>
<dbReference type="GeneID" id="108079535"/>
<keyword evidence="3" id="KW-0732">Signal</keyword>